<reference evidence="1 2" key="1">
    <citation type="submission" date="2018-05" db="EMBL/GenBank/DDBJ databases">
        <title>Reference genomes for bee gut microbiota database.</title>
        <authorList>
            <person name="Ellegaard K.M."/>
        </authorList>
    </citation>
    <scope>NUCLEOTIDE SEQUENCE [LARGE SCALE GENOMIC DNA]</scope>
    <source>
        <strain evidence="1 2">ESL0177</strain>
    </source>
</reference>
<evidence type="ECO:0000313" key="2">
    <source>
        <dbReference type="Proteomes" id="UP000247483"/>
    </source>
</evidence>
<name>A0A2V4DTJ1_9GAMM</name>
<gene>
    <name evidence="1" type="ORF">DKK79_14275</name>
</gene>
<organism evidence="1 2">
    <name type="scientific">Gilliamella apicola</name>
    <dbReference type="NCBI Taxonomy" id="1196095"/>
    <lineage>
        <taxon>Bacteria</taxon>
        <taxon>Pseudomonadati</taxon>
        <taxon>Pseudomonadota</taxon>
        <taxon>Gammaproteobacteria</taxon>
        <taxon>Orbales</taxon>
        <taxon>Orbaceae</taxon>
        <taxon>Gilliamella</taxon>
    </lineage>
</organism>
<proteinExistence type="predicted"/>
<protein>
    <submittedName>
        <fullName evidence="1">Uncharacterized protein</fullName>
    </submittedName>
</protein>
<dbReference type="RefSeq" id="WP_110424625.1">
    <property type="nucleotide sequence ID" value="NZ_QGLP01000016.1"/>
</dbReference>
<accession>A0A2V4DTJ1</accession>
<dbReference type="EMBL" id="QGLP01000016">
    <property type="protein sequence ID" value="PXZ01424.1"/>
    <property type="molecule type" value="Genomic_DNA"/>
</dbReference>
<comment type="caution">
    <text evidence="1">The sequence shown here is derived from an EMBL/GenBank/DDBJ whole genome shotgun (WGS) entry which is preliminary data.</text>
</comment>
<sequence>MANEIMFPIKETPSFDKVVKGVVNNLKELLIDTRMISIGVLNNSDLDLSHGFIIIQDHSNDNICWSNFSYFEPEVRDVSEADLPIMSGVIYRGEKNRKFSVLITYILAKLLEARVIYDDAYLVQRKEVYAVEELKPFVEQYIKELYPVNE</sequence>
<evidence type="ECO:0000313" key="1">
    <source>
        <dbReference type="EMBL" id="PXZ01424.1"/>
    </source>
</evidence>
<dbReference type="Proteomes" id="UP000247483">
    <property type="component" value="Unassembled WGS sequence"/>
</dbReference>
<dbReference type="AlphaFoldDB" id="A0A2V4DTJ1"/>